<reference evidence="2 3" key="1">
    <citation type="journal article" date="2015" name="Genome Biol. Evol.">
        <title>Characterization of Three Mycobacterium spp. with Potential Use in Bioremediation by Genome Sequencing and Comparative Genomics.</title>
        <authorList>
            <person name="Das S."/>
            <person name="Pettersson B.M."/>
            <person name="Behra P.R."/>
            <person name="Ramesh M."/>
            <person name="Dasgupta S."/>
            <person name="Bhattacharya A."/>
            <person name="Kirsebom L.A."/>
        </authorList>
    </citation>
    <scope>NUCLEOTIDE SEQUENCE [LARGE SCALE GENOMIC DNA]</scope>
    <source>
        <strain evidence="2 3">DSM 44075</strain>
    </source>
</reference>
<feature type="compositionally biased region" description="Basic and acidic residues" evidence="1">
    <location>
        <begin position="226"/>
        <end position="236"/>
    </location>
</feature>
<feature type="region of interest" description="Disordered" evidence="1">
    <location>
        <begin position="156"/>
        <end position="209"/>
    </location>
</feature>
<gene>
    <name evidence="2" type="ORF">MOBUDSM44075_04208</name>
</gene>
<accession>A0A0J6YEV3</accession>
<feature type="region of interest" description="Disordered" evidence="1">
    <location>
        <begin position="455"/>
        <end position="475"/>
    </location>
</feature>
<dbReference type="AntiFam" id="ANF00178">
    <property type="entry name" value="Shadow ORF (opposite dhbF)"/>
</dbReference>
<evidence type="ECO:0000256" key="1">
    <source>
        <dbReference type="SAM" id="MobiDB-lite"/>
    </source>
</evidence>
<feature type="region of interest" description="Disordered" evidence="1">
    <location>
        <begin position="226"/>
        <end position="259"/>
    </location>
</feature>
<comment type="caution">
    <text evidence="2">The sequence shown here is derived from an EMBL/GenBank/DDBJ whole genome shotgun (WGS) entry which is preliminary data.</text>
</comment>
<organism evidence="2 3">
    <name type="scientific">Mycolicibacterium obuense</name>
    <dbReference type="NCBI Taxonomy" id="1807"/>
    <lineage>
        <taxon>Bacteria</taxon>
        <taxon>Bacillati</taxon>
        <taxon>Actinomycetota</taxon>
        <taxon>Actinomycetes</taxon>
        <taxon>Mycobacteriales</taxon>
        <taxon>Mycobacteriaceae</taxon>
        <taxon>Mycolicibacterium</taxon>
    </lineage>
</organism>
<feature type="compositionally biased region" description="Basic and acidic residues" evidence="1">
    <location>
        <begin position="197"/>
        <end position="207"/>
    </location>
</feature>
<dbReference type="Proteomes" id="UP000036313">
    <property type="component" value="Unassembled WGS sequence"/>
</dbReference>
<evidence type="ECO:0000313" key="2">
    <source>
        <dbReference type="EMBL" id="KMO71376.1"/>
    </source>
</evidence>
<proteinExistence type="predicted"/>
<dbReference type="EMBL" id="JYNU01000041">
    <property type="protein sequence ID" value="KMO71376.1"/>
    <property type="molecule type" value="Genomic_DNA"/>
</dbReference>
<evidence type="ECO:0000313" key="3">
    <source>
        <dbReference type="Proteomes" id="UP000036313"/>
    </source>
</evidence>
<dbReference type="AlphaFoldDB" id="A0A0J6YEV3"/>
<feature type="compositionally biased region" description="Polar residues" evidence="1">
    <location>
        <begin position="460"/>
        <end position="474"/>
    </location>
</feature>
<protein>
    <submittedName>
        <fullName evidence="2">Uncharacterized protein</fullName>
    </submittedName>
</protein>
<sequence length="491" mass="54620">MHSEDIGVHACEDLLSGCHRSSVVVGALVIRCRESGDVELAVDGHRQSGNRHDDCGHHIAREHFGEFGAHLRRLRRPGDVSDETLVAWSVFPHHHGRLLHCRGVRQRRLDLAELDAVTTHFHLFVGARVIDQLPVGTPAHEIAGAVNPFAGWTERAGHETRRRQSAAPPIAQSDAMSGDVELTDHPGRNRSQPAVEDEQRGARHRGADGWGAALRLQRCTDRREDRRLGRPVDVDQRPPVVGPGPERLHRPGFTTHQHRRRLQPVGLERGHRGGCLAQHGHALGAQQRVKAIRRQGHAFGDDHQTCTAEQRAPQLPAGEVERIRVELCPHLIAMEGHADRGPVEQCSDVAMIHRNAFRHSGGAGGVDHVGDVPRIRFGQRRHRPLPAAEVIRADDRQIAAGEAICHRRDCHRRHRHGVTDDELDPRRRVGGIDGYVGRPTLQYREDGDHRIGAAREAQRNGVSRSGTGIDQQMRQPGRCRVDLAIGHRLRI</sequence>
<name>A0A0J6YEV3_9MYCO</name>